<evidence type="ECO:0000313" key="2">
    <source>
        <dbReference type="Proteomes" id="UP000619761"/>
    </source>
</evidence>
<proteinExistence type="predicted"/>
<keyword evidence="2" id="KW-1185">Reference proteome</keyword>
<gene>
    <name evidence="1" type="ORF">GCM10011613_29570</name>
</gene>
<evidence type="ECO:0000313" key="1">
    <source>
        <dbReference type="EMBL" id="GGY82814.1"/>
    </source>
</evidence>
<name>A0ABQ3BBS5_9GAMM</name>
<organism evidence="1 2">
    <name type="scientific">Cellvibrio zantedeschiae</name>
    <dbReference type="NCBI Taxonomy" id="1237077"/>
    <lineage>
        <taxon>Bacteria</taxon>
        <taxon>Pseudomonadati</taxon>
        <taxon>Pseudomonadota</taxon>
        <taxon>Gammaproteobacteria</taxon>
        <taxon>Cellvibrionales</taxon>
        <taxon>Cellvibrionaceae</taxon>
        <taxon>Cellvibrio</taxon>
    </lineage>
</organism>
<protein>
    <recommendedName>
        <fullName evidence="3">TMhelix containing protein</fullName>
    </recommendedName>
</protein>
<accession>A0ABQ3BBS5</accession>
<comment type="caution">
    <text evidence="1">The sequence shown here is derived from an EMBL/GenBank/DDBJ whole genome shotgun (WGS) entry which is preliminary data.</text>
</comment>
<evidence type="ECO:0008006" key="3">
    <source>
        <dbReference type="Google" id="ProtNLM"/>
    </source>
</evidence>
<dbReference type="EMBL" id="BMYZ01000003">
    <property type="protein sequence ID" value="GGY82814.1"/>
    <property type="molecule type" value="Genomic_DNA"/>
</dbReference>
<dbReference type="Proteomes" id="UP000619761">
    <property type="component" value="Unassembled WGS sequence"/>
</dbReference>
<sequence length="50" mass="5933">MFMRSEKVIVALMLTVLLALTGYWLKNQFKIDSCFDLGGKWDYEEKRCLK</sequence>
<reference evidence="2" key="1">
    <citation type="journal article" date="2019" name="Int. J. Syst. Evol. Microbiol.">
        <title>The Global Catalogue of Microorganisms (GCM) 10K type strain sequencing project: providing services to taxonomists for standard genome sequencing and annotation.</title>
        <authorList>
            <consortium name="The Broad Institute Genomics Platform"/>
            <consortium name="The Broad Institute Genome Sequencing Center for Infectious Disease"/>
            <person name="Wu L."/>
            <person name="Ma J."/>
        </authorList>
    </citation>
    <scope>NUCLEOTIDE SEQUENCE [LARGE SCALE GENOMIC DNA]</scope>
    <source>
        <strain evidence="2">KCTC 32239</strain>
    </source>
</reference>